<dbReference type="Proteomes" id="UP000608450">
    <property type="component" value="Unassembled WGS sequence"/>
</dbReference>
<organism evidence="2 3">
    <name type="scientific">Pseudomonas nitroreducens</name>
    <dbReference type="NCBI Taxonomy" id="46680"/>
    <lineage>
        <taxon>Bacteria</taxon>
        <taxon>Pseudomonadati</taxon>
        <taxon>Pseudomonadota</taxon>
        <taxon>Gammaproteobacteria</taxon>
        <taxon>Pseudomonadales</taxon>
        <taxon>Pseudomonadaceae</taxon>
        <taxon>Pseudomonas</taxon>
    </lineage>
</organism>
<name>A0ABS0KPN6_PSENT</name>
<dbReference type="EMBL" id="JADTFC010000050">
    <property type="protein sequence ID" value="MBG6289531.1"/>
    <property type="molecule type" value="Genomic_DNA"/>
</dbReference>
<dbReference type="Gene3D" id="2.40.30.180">
    <property type="entry name" value="Ubiquitin-activating enzyme E1, FCCH domain"/>
    <property type="match status" value="1"/>
</dbReference>
<reference evidence="2 3" key="1">
    <citation type="submission" date="2020-11" db="EMBL/GenBank/DDBJ databases">
        <title>Enhanced detection system for hospital associated transmission using whole genome sequencing surveillance.</title>
        <authorList>
            <person name="Harrison L.H."/>
            <person name="Van Tyne D."/>
            <person name="Marsh J.W."/>
            <person name="Griffith M.P."/>
            <person name="Snyder D.J."/>
            <person name="Cooper V.S."/>
            <person name="Mustapha M."/>
        </authorList>
    </citation>
    <scope>NUCLEOTIDE SEQUENCE [LARGE SCALE GENOMIC DNA]</scope>
    <source>
        <strain evidence="2 3">PSA00705</strain>
    </source>
</reference>
<proteinExistence type="predicted"/>
<dbReference type="InterPro" id="IPR014918">
    <property type="entry name" value="Phage_tail_3"/>
</dbReference>
<dbReference type="Pfam" id="PF08813">
    <property type="entry name" value="Phage_tail_3"/>
    <property type="match status" value="1"/>
</dbReference>
<comment type="caution">
    <text evidence="2">The sequence shown here is derived from an EMBL/GenBank/DDBJ whole genome shotgun (WGS) entry which is preliminary data.</text>
</comment>
<dbReference type="InterPro" id="IPR042302">
    <property type="entry name" value="E1_FCCH_sf"/>
</dbReference>
<evidence type="ECO:0000313" key="2">
    <source>
        <dbReference type="EMBL" id="MBG6289531.1"/>
    </source>
</evidence>
<keyword evidence="3" id="KW-1185">Reference proteome</keyword>
<feature type="signal peptide" evidence="1">
    <location>
        <begin position="1"/>
        <end position="18"/>
    </location>
</feature>
<feature type="chain" id="PRO_5047525208" evidence="1">
    <location>
        <begin position="19"/>
        <end position="215"/>
    </location>
</feature>
<dbReference type="RefSeq" id="WP_196913111.1">
    <property type="nucleotide sequence ID" value="NZ_JADTFC010000050.1"/>
</dbReference>
<evidence type="ECO:0000256" key="1">
    <source>
        <dbReference type="SAM" id="SignalP"/>
    </source>
</evidence>
<protein>
    <submittedName>
        <fullName evidence="2">Phage tail protein</fullName>
    </submittedName>
</protein>
<gene>
    <name evidence="2" type="ORF">I5I61_18925</name>
</gene>
<keyword evidence="1" id="KW-0732">Signal</keyword>
<evidence type="ECO:0000313" key="3">
    <source>
        <dbReference type="Proteomes" id="UP000608450"/>
    </source>
</evidence>
<sequence>MSVSLPNGVIFNIASAYAASAPITAITNANPGVATSTAHGLSNGDFIVLTSGWNKLNGKVVRVASSTTNNFALEGIDTTNVTLYPAGGGTGSFQKVTTWVQISQILENTSQGGDQQFVTYSFLEEDVEHQIPTVKSASSIQFSIGDDASLPWYAILSAANDDRVPRAVKATLPSGSLLLYNGYVTLNKTPSMTKNQIMALASTISLTSEPTRYAS</sequence>
<accession>A0ABS0KPN6</accession>